<dbReference type="SUPFAM" id="SSF143011">
    <property type="entry name" value="RelE-like"/>
    <property type="match status" value="1"/>
</dbReference>
<dbReference type="Proteomes" id="UP000321769">
    <property type="component" value="Unassembled WGS sequence"/>
</dbReference>
<protein>
    <submittedName>
        <fullName evidence="1">Plasmid maintenance system killer protein</fullName>
    </submittedName>
</protein>
<dbReference type="OrthoDB" id="9801102at2"/>
<comment type="caution">
    <text evidence="1">The sequence shown here is derived from an EMBL/GenBank/DDBJ whole genome shotgun (WGS) entry which is preliminary data.</text>
</comment>
<keyword evidence="2" id="KW-1185">Reference proteome</keyword>
<gene>
    <name evidence="1" type="ORF">AFL01nite_00330</name>
</gene>
<dbReference type="InterPro" id="IPR007711">
    <property type="entry name" value="HigB-1"/>
</dbReference>
<dbReference type="InterPro" id="IPR035093">
    <property type="entry name" value="RelE/ParE_toxin_dom_sf"/>
</dbReference>
<dbReference type="EMBL" id="BJZQ01000001">
    <property type="protein sequence ID" value="GEO87706.1"/>
    <property type="molecule type" value="Genomic_DNA"/>
</dbReference>
<dbReference type="AlphaFoldDB" id="A0A512HQJ1"/>
<reference evidence="1 2" key="1">
    <citation type="submission" date="2019-07" db="EMBL/GenBank/DDBJ databases">
        <title>Whole genome shotgun sequence of Aeromicrobium flavum NBRC 107625.</title>
        <authorList>
            <person name="Hosoyama A."/>
            <person name="Uohara A."/>
            <person name="Ohji S."/>
            <person name="Ichikawa N."/>
        </authorList>
    </citation>
    <scope>NUCLEOTIDE SEQUENCE [LARGE SCALE GENOMIC DNA]</scope>
    <source>
        <strain evidence="1 2">NBRC 107625</strain>
    </source>
</reference>
<dbReference type="Gene3D" id="3.30.2310.20">
    <property type="entry name" value="RelE-like"/>
    <property type="match status" value="1"/>
</dbReference>
<dbReference type="Pfam" id="PF05015">
    <property type="entry name" value="HigB-like_toxin"/>
    <property type="match status" value="1"/>
</dbReference>
<dbReference type="PANTHER" id="PTHR40266">
    <property type="entry name" value="TOXIN HIGB-1"/>
    <property type="match status" value="1"/>
</dbReference>
<dbReference type="PANTHER" id="PTHR40266:SF2">
    <property type="entry name" value="TOXIN HIGB-1"/>
    <property type="match status" value="1"/>
</dbReference>
<sequence length="93" mass="10751">MIRSFKNTDTEKVWNREHVRAFGPELQRAAQKKLRLLSAASELNSLRVPPGNRLEKLVGDRAGQHSIRINDQYRICFSWTDTGPTDVEITDYH</sequence>
<accession>A0A512HQJ1</accession>
<organism evidence="1 2">
    <name type="scientific">Aeromicrobium flavum</name>
    <dbReference type="NCBI Taxonomy" id="416568"/>
    <lineage>
        <taxon>Bacteria</taxon>
        <taxon>Bacillati</taxon>
        <taxon>Actinomycetota</taxon>
        <taxon>Actinomycetes</taxon>
        <taxon>Propionibacteriales</taxon>
        <taxon>Nocardioidaceae</taxon>
        <taxon>Aeromicrobium</taxon>
    </lineage>
</organism>
<evidence type="ECO:0000313" key="2">
    <source>
        <dbReference type="Proteomes" id="UP000321769"/>
    </source>
</evidence>
<proteinExistence type="predicted"/>
<name>A0A512HQJ1_9ACTN</name>
<evidence type="ECO:0000313" key="1">
    <source>
        <dbReference type="EMBL" id="GEO87706.1"/>
    </source>
</evidence>
<dbReference type="RefSeq" id="WP_146825075.1">
    <property type="nucleotide sequence ID" value="NZ_BAAAYQ010000001.1"/>
</dbReference>